<dbReference type="SUPFAM" id="SSF88946">
    <property type="entry name" value="Sigma2 domain of RNA polymerase sigma factors"/>
    <property type="match status" value="1"/>
</dbReference>
<proteinExistence type="inferred from homology"/>
<evidence type="ECO:0000259" key="5">
    <source>
        <dbReference type="Pfam" id="PF04542"/>
    </source>
</evidence>
<dbReference type="RefSeq" id="WP_282332667.1">
    <property type="nucleotide sequence ID" value="NZ_JASBRG010000001.1"/>
</dbReference>
<dbReference type="InterPro" id="IPR007627">
    <property type="entry name" value="RNA_pol_sigma70_r2"/>
</dbReference>
<dbReference type="CDD" id="cd06171">
    <property type="entry name" value="Sigma70_r4"/>
    <property type="match status" value="1"/>
</dbReference>
<feature type="domain" description="RNA polymerase sigma factor 70 region 4 type 2" evidence="6">
    <location>
        <begin position="125"/>
        <end position="176"/>
    </location>
</feature>
<dbReference type="PANTHER" id="PTHR43133:SF51">
    <property type="entry name" value="RNA POLYMERASE SIGMA FACTOR"/>
    <property type="match status" value="1"/>
</dbReference>
<dbReference type="Proteomes" id="UP001226434">
    <property type="component" value="Unassembled WGS sequence"/>
</dbReference>
<evidence type="ECO:0000256" key="3">
    <source>
        <dbReference type="ARBA" id="ARBA00023082"/>
    </source>
</evidence>
<keyword evidence="3" id="KW-0731">Sigma factor</keyword>
<comment type="similarity">
    <text evidence="1">Belongs to the sigma-70 factor family. ECF subfamily.</text>
</comment>
<keyword evidence="4" id="KW-0804">Transcription</keyword>
<dbReference type="Gene3D" id="1.10.1740.10">
    <property type="match status" value="1"/>
</dbReference>
<dbReference type="PANTHER" id="PTHR43133">
    <property type="entry name" value="RNA POLYMERASE ECF-TYPE SIGMA FACTO"/>
    <property type="match status" value="1"/>
</dbReference>
<organism evidence="7 8">
    <name type="scientific">Pinibacter soli</name>
    <dbReference type="NCBI Taxonomy" id="3044211"/>
    <lineage>
        <taxon>Bacteria</taxon>
        <taxon>Pseudomonadati</taxon>
        <taxon>Bacteroidota</taxon>
        <taxon>Chitinophagia</taxon>
        <taxon>Chitinophagales</taxon>
        <taxon>Chitinophagaceae</taxon>
        <taxon>Pinibacter</taxon>
    </lineage>
</organism>
<comment type="caution">
    <text evidence="7">The sequence shown here is derived from an EMBL/GenBank/DDBJ whole genome shotgun (WGS) entry which is preliminary data.</text>
</comment>
<dbReference type="InterPro" id="IPR036388">
    <property type="entry name" value="WH-like_DNA-bd_sf"/>
</dbReference>
<evidence type="ECO:0000256" key="2">
    <source>
        <dbReference type="ARBA" id="ARBA00023015"/>
    </source>
</evidence>
<dbReference type="InterPro" id="IPR014284">
    <property type="entry name" value="RNA_pol_sigma-70_dom"/>
</dbReference>
<evidence type="ECO:0000313" key="8">
    <source>
        <dbReference type="Proteomes" id="UP001226434"/>
    </source>
</evidence>
<reference evidence="7 8" key="1">
    <citation type="submission" date="2023-05" db="EMBL/GenBank/DDBJ databases">
        <title>Genome sequence of Pinibacter sp. MAH-24.</title>
        <authorList>
            <person name="Huq M.A."/>
        </authorList>
    </citation>
    <scope>NUCLEOTIDE SEQUENCE [LARGE SCALE GENOMIC DNA]</scope>
    <source>
        <strain evidence="7 8">MAH-24</strain>
    </source>
</reference>
<dbReference type="InterPro" id="IPR013324">
    <property type="entry name" value="RNA_pol_sigma_r3/r4-like"/>
</dbReference>
<evidence type="ECO:0000256" key="4">
    <source>
        <dbReference type="ARBA" id="ARBA00023163"/>
    </source>
</evidence>
<dbReference type="Gene3D" id="1.10.10.10">
    <property type="entry name" value="Winged helix-like DNA-binding domain superfamily/Winged helix DNA-binding domain"/>
    <property type="match status" value="1"/>
</dbReference>
<dbReference type="InterPro" id="IPR039425">
    <property type="entry name" value="RNA_pol_sigma-70-like"/>
</dbReference>
<dbReference type="SUPFAM" id="SSF88659">
    <property type="entry name" value="Sigma3 and sigma4 domains of RNA polymerase sigma factors"/>
    <property type="match status" value="1"/>
</dbReference>
<keyword evidence="8" id="KW-1185">Reference proteome</keyword>
<evidence type="ECO:0000256" key="1">
    <source>
        <dbReference type="ARBA" id="ARBA00010641"/>
    </source>
</evidence>
<name>A0ABT6R7J2_9BACT</name>
<evidence type="ECO:0000313" key="7">
    <source>
        <dbReference type="EMBL" id="MDI3318536.1"/>
    </source>
</evidence>
<dbReference type="InterPro" id="IPR013249">
    <property type="entry name" value="RNA_pol_sigma70_r4_t2"/>
</dbReference>
<keyword evidence="2" id="KW-0805">Transcription regulation</keyword>
<sequence>MAIILHDNELLLQFHNPETREKAFAAIIKKYQEKLYWHIRRMVVEHEDANDVLQNVFIRIWKGLDNFREDSQLYTWLYRIATNECLSFLELQKKKATVSFDDVESSLSNRIKADKGFDANKLEWKLQLAIQQLPEKQRVVFNLRYYDEMPYEEMSRVLETSEGALKASYHHAVKKIEDYILNH</sequence>
<feature type="domain" description="RNA polymerase sigma-70 region 2" evidence="5">
    <location>
        <begin position="28"/>
        <end position="92"/>
    </location>
</feature>
<dbReference type="Pfam" id="PF04542">
    <property type="entry name" value="Sigma70_r2"/>
    <property type="match status" value="1"/>
</dbReference>
<dbReference type="Pfam" id="PF08281">
    <property type="entry name" value="Sigma70_r4_2"/>
    <property type="match status" value="1"/>
</dbReference>
<evidence type="ECO:0000259" key="6">
    <source>
        <dbReference type="Pfam" id="PF08281"/>
    </source>
</evidence>
<dbReference type="NCBIfam" id="TIGR02937">
    <property type="entry name" value="sigma70-ECF"/>
    <property type="match status" value="1"/>
</dbReference>
<accession>A0ABT6R7J2</accession>
<dbReference type="EMBL" id="JASBRG010000001">
    <property type="protein sequence ID" value="MDI3318536.1"/>
    <property type="molecule type" value="Genomic_DNA"/>
</dbReference>
<protein>
    <submittedName>
        <fullName evidence="7">Sigma-70 family RNA polymerase sigma factor</fullName>
    </submittedName>
</protein>
<dbReference type="InterPro" id="IPR013325">
    <property type="entry name" value="RNA_pol_sigma_r2"/>
</dbReference>
<gene>
    <name evidence="7" type="ORF">QJ048_02065</name>
</gene>